<feature type="transmembrane region" description="Helical" evidence="5">
    <location>
        <begin position="331"/>
        <end position="353"/>
    </location>
</feature>
<dbReference type="PROSITE" id="PS51012">
    <property type="entry name" value="ABC_TM2"/>
    <property type="match status" value="1"/>
</dbReference>
<comment type="subcellular location">
    <subcellularLocation>
        <location evidence="1">Membrane</location>
        <topology evidence="1">Multi-pass membrane protein</topology>
    </subcellularLocation>
</comment>
<evidence type="ECO:0000256" key="3">
    <source>
        <dbReference type="ARBA" id="ARBA00022989"/>
    </source>
</evidence>
<feature type="domain" description="ABC transmembrane type-2" evidence="6">
    <location>
        <begin position="117"/>
        <end position="356"/>
    </location>
</feature>
<keyword evidence="3 5" id="KW-1133">Transmembrane helix</keyword>
<keyword evidence="2 5" id="KW-0812">Transmembrane</keyword>
<dbReference type="InterPro" id="IPR052902">
    <property type="entry name" value="ABC-2_transporter"/>
</dbReference>
<dbReference type="InterPro" id="IPR013525">
    <property type="entry name" value="ABC2_TM"/>
</dbReference>
<evidence type="ECO:0000256" key="1">
    <source>
        <dbReference type="ARBA" id="ARBA00004141"/>
    </source>
</evidence>
<dbReference type="OrthoDB" id="9778589at2"/>
<gene>
    <name evidence="7" type="ORF">LX16_0115</name>
</gene>
<feature type="transmembrane region" description="Helical" evidence="5">
    <location>
        <begin position="276"/>
        <end position="295"/>
    </location>
</feature>
<dbReference type="Pfam" id="PF12698">
    <property type="entry name" value="ABC2_membrane_3"/>
    <property type="match status" value="1"/>
</dbReference>
<dbReference type="EMBL" id="VLLL01000001">
    <property type="protein sequence ID" value="TWJ17197.1"/>
    <property type="molecule type" value="Genomic_DNA"/>
</dbReference>
<evidence type="ECO:0000256" key="2">
    <source>
        <dbReference type="ARBA" id="ARBA00022692"/>
    </source>
</evidence>
<organism evidence="7 8">
    <name type="scientific">Stackebrandtia albiflava</name>
    <dbReference type="NCBI Taxonomy" id="406432"/>
    <lineage>
        <taxon>Bacteria</taxon>
        <taxon>Bacillati</taxon>
        <taxon>Actinomycetota</taxon>
        <taxon>Actinomycetes</taxon>
        <taxon>Glycomycetales</taxon>
        <taxon>Glycomycetaceae</taxon>
        <taxon>Stackebrandtia</taxon>
    </lineage>
</organism>
<evidence type="ECO:0000313" key="7">
    <source>
        <dbReference type="EMBL" id="TWJ17197.1"/>
    </source>
</evidence>
<evidence type="ECO:0000313" key="8">
    <source>
        <dbReference type="Proteomes" id="UP000321617"/>
    </source>
</evidence>
<proteinExistence type="predicted"/>
<accession>A0A562VHJ3</accession>
<evidence type="ECO:0000256" key="5">
    <source>
        <dbReference type="SAM" id="Phobius"/>
    </source>
</evidence>
<name>A0A562VHJ3_9ACTN</name>
<dbReference type="GO" id="GO:0140359">
    <property type="term" value="F:ABC-type transporter activity"/>
    <property type="evidence" value="ECO:0007669"/>
    <property type="project" value="InterPro"/>
</dbReference>
<dbReference type="PANTHER" id="PTHR43027">
    <property type="entry name" value="DOXORUBICIN RESISTANCE ABC TRANSPORTER PERMEASE PROTEIN DRRC-RELATED"/>
    <property type="match status" value="1"/>
</dbReference>
<dbReference type="InterPro" id="IPR047817">
    <property type="entry name" value="ABC2_TM_bact-type"/>
</dbReference>
<feature type="transmembrane region" description="Helical" evidence="5">
    <location>
        <begin position="20"/>
        <end position="40"/>
    </location>
</feature>
<dbReference type="Proteomes" id="UP000321617">
    <property type="component" value="Unassembled WGS sequence"/>
</dbReference>
<keyword evidence="8" id="KW-1185">Reference proteome</keyword>
<feature type="transmembrane region" description="Helical" evidence="5">
    <location>
        <begin position="208"/>
        <end position="230"/>
    </location>
</feature>
<dbReference type="PANTHER" id="PTHR43027:SF1">
    <property type="entry name" value="DOXORUBICIN RESISTANCE ABC TRANSPORTER PERMEASE PROTEIN DRRC-RELATED"/>
    <property type="match status" value="1"/>
</dbReference>
<keyword evidence="4 5" id="KW-0472">Membrane</keyword>
<dbReference type="GO" id="GO:0016020">
    <property type="term" value="C:membrane"/>
    <property type="evidence" value="ECO:0007669"/>
    <property type="project" value="UniProtKB-SubCell"/>
</dbReference>
<feature type="transmembrane region" description="Helical" evidence="5">
    <location>
        <begin position="242"/>
        <end position="264"/>
    </location>
</feature>
<dbReference type="AlphaFoldDB" id="A0A562VHJ3"/>
<protein>
    <submittedName>
        <fullName evidence="7">ABC-2 type transport system permease protein</fullName>
    </submittedName>
</protein>
<dbReference type="RefSeq" id="WP_147131408.1">
    <property type="nucleotide sequence ID" value="NZ_BAABIJ010000009.1"/>
</dbReference>
<feature type="transmembrane region" description="Helical" evidence="5">
    <location>
        <begin position="168"/>
        <end position="188"/>
    </location>
</feature>
<reference evidence="7 8" key="1">
    <citation type="journal article" date="2013" name="Stand. Genomic Sci.">
        <title>Genomic Encyclopedia of Type Strains, Phase I: The one thousand microbial genomes (KMG-I) project.</title>
        <authorList>
            <person name="Kyrpides N.C."/>
            <person name="Woyke T."/>
            <person name="Eisen J.A."/>
            <person name="Garrity G."/>
            <person name="Lilburn T.G."/>
            <person name="Beck B.J."/>
            <person name="Whitman W.B."/>
            <person name="Hugenholtz P."/>
            <person name="Klenk H.P."/>
        </authorList>
    </citation>
    <scope>NUCLEOTIDE SEQUENCE [LARGE SCALE GENOMIC DNA]</scope>
    <source>
        <strain evidence="7 8">DSM 45044</strain>
    </source>
</reference>
<comment type="caution">
    <text evidence="7">The sequence shown here is derived from an EMBL/GenBank/DDBJ whole genome shotgun (WGS) entry which is preliminary data.</text>
</comment>
<evidence type="ECO:0000256" key="4">
    <source>
        <dbReference type="ARBA" id="ARBA00023136"/>
    </source>
</evidence>
<sequence>MQSFRSLTKAMFLGFVRDKVSLFFTIVFPLMFLVIFGALFQDQGTSPARIVQVGDVAVLDDLRDNAPDSYEALFEVTRSDDLDAAVETVRQGDADAAVSQNGETVTVHYSAADRTNSAVVLSTLNGVVDAGNLQRLQVAAPDVPVTTVDNRQVEDESLSAIQYLTPGLLGWAVSISGVFGAAATLVDWRSKKLLRRLRLAPVSIPEVIGARISVSLATAMIQLAVFIGVASLPVFGLSLTSYWWMAIPVLLVGTMAFLALGMVIGAIARTGEGASGLANLVVMPMAFASGSFFPLDMAPDWLKTISWISPLRYINDALLSVMVRGNDPLSVLPQIGLLVAFTLVVGFVAWRMFRWDDL</sequence>
<evidence type="ECO:0000259" key="6">
    <source>
        <dbReference type="PROSITE" id="PS51012"/>
    </source>
</evidence>